<keyword evidence="3" id="KW-1185">Reference proteome</keyword>
<dbReference type="KEGG" id="rml:FF011L_39170"/>
<protein>
    <submittedName>
        <fullName evidence="2">Uncharacterized protein</fullName>
    </submittedName>
</protein>
<feature type="compositionally biased region" description="Basic and acidic residues" evidence="1">
    <location>
        <begin position="7"/>
        <end position="17"/>
    </location>
</feature>
<feature type="region of interest" description="Disordered" evidence="1">
    <location>
        <begin position="1"/>
        <end position="23"/>
    </location>
</feature>
<evidence type="ECO:0000313" key="2">
    <source>
        <dbReference type="EMBL" id="QDS95130.1"/>
    </source>
</evidence>
<name>A0A517MJW3_9BACT</name>
<evidence type="ECO:0000313" key="3">
    <source>
        <dbReference type="Proteomes" id="UP000320672"/>
    </source>
</evidence>
<evidence type="ECO:0000256" key="1">
    <source>
        <dbReference type="SAM" id="MobiDB-lite"/>
    </source>
</evidence>
<sequence length="48" mass="5610">MVGQTKVTERQSPEIARRPKIKPQPFSKRVVGSLFEKTFFRGGREIYK</sequence>
<accession>A0A517MJW3</accession>
<organism evidence="2 3">
    <name type="scientific">Roseimaritima multifibrata</name>
    <dbReference type="NCBI Taxonomy" id="1930274"/>
    <lineage>
        <taxon>Bacteria</taxon>
        <taxon>Pseudomonadati</taxon>
        <taxon>Planctomycetota</taxon>
        <taxon>Planctomycetia</taxon>
        <taxon>Pirellulales</taxon>
        <taxon>Pirellulaceae</taxon>
        <taxon>Roseimaritima</taxon>
    </lineage>
</organism>
<dbReference type="Proteomes" id="UP000320672">
    <property type="component" value="Chromosome"/>
</dbReference>
<dbReference type="AlphaFoldDB" id="A0A517MJW3"/>
<reference evidence="2 3" key="1">
    <citation type="submission" date="2019-02" db="EMBL/GenBank/DDBJ databases">
        <title>Deep-cultivation of Planctomycetes and their phenomic and genomic characterization uncovers novel biology.</title>
        <authorList>
            <person name="Wiegand S."/>
            <person name="Jogler M."/>
            <person name="Boedeker C."/>
            <person name="Pinto D."/>
            <person name="Vollmers J."/>
            <person name="Rivas-Marin E."/>
            <person name="Kohn T."/>
            <person name="Peeters S.H."/>
            <person name="Heuer A."/>
            <person name="Rast P."/>
            <person name="Oberbeckmann S."/>
            <person name="Bunk B."/>
            <person name="Jeske O."/>
            <person name="Meyerdierks A."/>
            <person name="Storesund J.E."/>
            <person name="Kallscheuer N."/>
            <person name="Luecker S."/>
            <person name="Lage O.M."/>
            <person name="Pohl T."/>
            <person name="Merkel B.J."/>
            <person name="Hornburger P."/>
            <person name="Mueller R.-W."/>
            <person name="Bruemmer F."/>
            <person name="Labrenz M."/>
            <person name="Spormann A.M."/>
            <person name="Op den Camp H."/>
            <person name="Overmann J."/>
            <person name="Amann R."/>
            <person name="Jetten M.S.M."/>
            <person name="Mascher T."/>
            <person name="Medema M.H."/>
            <person name="Devos D.P."/>
            <person name="Kaster A.-K."/>
            <person name="Ovreas L."/>
            <person name="Rohde M."/>
            <person name="Galperin M.Y."/>
            <person name="Jogler C."/>
        </authorList>
    </citation>
    <scope>NUCLEOTIDE SEQUENCE [LARGE SCALE GENOMIC DNA]</scope>
    <source>
        <strain evidence="2 3">FF011L</strain>
    </source>
</reference>
<dbReference type="EMBL" id="CP036262">
    <property type="protein sequence ID" value="QDS95130.1"/>
    <property type="molecule type" value="Genomic_DNA"/>
</dbReference>
<proteinExistence type="predicted"/>
<gene>
    <name evidence="2" type="ORF">FF011L_39170</name>
</gene>